<sequence length="185" mass="20737">MNKIIQKQDIVPPWIEKQQELVSTATKFRSRLRADWRRHAARTISSRGGTLPDQIRRAQEYAAAEAIENPPKRKEEKMNAVDGGGHVSQITLSGELKPTESSSATESTSRITVTEATVDPSGGSQHPEPGSVRKITITETTRQEEDAEPQDAHPAMRPFRDPAWEQMERSYHKVAIDNLNNLTRS</sequence>
<reference evidence="2 3" key="1">
    <citation type="submission" date="2023-08" db="EMBL/GenBank/DDBJ databases">
        <title>Black Yeasts Isolated from many extreme environments.</title>
        <authorList>
            <person name="Coleine C."/>
            <person name="Stajich J.E."/>
            <person name="Selbmann L."/>
        </authorList>
    </citation>
    <scope>NUCLEOTIDE SEQUENCE [LARGE SCALE GENOMIC DNA]</scope>
    <source>
        <strain evidence="2 3">CCFEE 536</strain>
    </source>
</reference>
<evidence type="ECO:0000313" key="3">
    <source>
        <dbReference type="Proteomes" id="UP001357485"/>
    </source>
</evidence>
<organism evidence="2 3">
    <name type="scientific">Cryomyces antarcticus</name>
    <dbReference type="NCBI Taxonomy" id="329879"/>
    <lineage>
        <taxon>Eukaryota</taxon>
        <taxon>Fungi</taxon>
        <taxon>Dikarya</taxon>
        <taxon>Ascomycota</taxon>
        <taxon>Pezizomycotina</taxon>
        <taxon>Dothideomycetes</taxon>
        <taxon>Dothideomycetes incertae sedis</taxon>
        <taxon>Cryomyces</taxon>
    </lineage>
</organism>
<evidence type="ECO:0008006" key="4">
    <source>
        <dbReference type="Google" id="ProtNLM"/>
    </source>
</evidence>
<feature type="non-terminal residue" evidence="2">
    <location>
        <position position="185"/>
    </location>
</feature>
<dbReference type="EMBL" id="JAVRRA010002801">
    <property type="protein sequence ID" value="KAK5277189.1"/>
    <property type="molecule type" value="Genomic_DNA"/>
</dbReference>
<proteinExistence type="predicted"/>
<evidence type="ECO:0000313" key="2">
    <source>
        <dbReference type="EMBL" id="KAK5277189.1"/>
    </source>
</evidence>
<feature type="compositionally biased region" description="Low complexity" evidence="1">
    <location>
        <begin position="99"/>
        <end position="109"/>
    </location>
</feature>
<keyword evidence="3" id="KW-1185">Reference proteome</keyword>
<protein>
    <recommendedName>
        <fullName evidence="4">DnaJ homologue subfamily C member 28 conserved domain-containing protein</fullName>
    </recommendedName>
</protein>
<evidence type="ECO:0000256" key="1">
    <source>
        <dbReference type="SAM" id="MobiDB-lite"/>
    </source>
</evidence>
<name>A0ABR0M246_9PEZI</name>
<feature type="region of interest" description="Disordered" evidence="1">
    <location>
        <begin position="66"/>
        <end position="157"/>
    </location>
</feature>
<dbReference type="PANTHER" id="PTHR39394:SF1">
    <property type="entry name" value="DNAJ HOMOLOGUE SUBFAMILY C MEMBER 28 CONSERVED DOMAIN-CONTAINING PROTEIN"/>
    <property type="match status" value="1"/>
</dbReference>
<feature type="compositionally biased region" description="Basic and acidic residues" evidence="1">
    <location>
        <begin position="70"/>
        <end position="79"/>
    </location>
</feature>
<comment type="caution">
    <text evidence="2">The sequence shown here is derived from an EMBL/GenBank/DDBJ whole genome shotgun (WGS) entry which is preliminary data.</text>
</comment>
<dbReference type="Proteomes" id="UP001357485">
    <property type="component" value="Unassembled WGS sequence"/>
</dbReference>
<gene>
    <name evidence="2" type="ORF">LTR16_010120</name>
</gene>
<dbReference type="PANTHER" id="PTHR39394">
    <property type="entry name" value="YALI0E31793P"/>
    <property type="match status" value="1"/>
</dbReference>
<accession>A0ABR0M246</accession>